<comment type="similarity">
    <text evidence="7">Belongs to the binding-protein-dependent transport system permease family.</text>
</comment>
<evidence type="ECO:0000256" key="1">
    <source>
        <dbReference type="ARBA" id="ARBA00004651"/>
    </source>
</evidence>
<proteinExistence type="inferred from homology"/>
<evidence type="ECO:0000256" key="2">
    <source>
        <dbReference type="ARBA" id="ARBA00022448"/>
    </source>
</evidence>
<dbReference type="InterPro" id="IPR000515">
    <property type="entry name" value="MetI-like"/>
</dbReference>
<gene>
    <name evidence="9" type="primary">ssuC</name>
    <name evidence="9" type="ORF">GCM10011366_05540</name>
</gene>
<keyword evidence="2 7" id="KW-0813">Transport</keyword>
<sequence>MSSSTDDVARAGAPARGRSLHDRLLSWPPVVLGVAGTLLFLGVWELVPALGLVPAKYLPPPSETLGIFARNLTFVDFWLAVWDTLRGWGLGLAFAASAALVIGLVIGGSGVLRRLTHSTIEFLRPVPSVALIPLAVLLFGFDLESKLMLIVYAAFWQVLIQVLYGVADVDPVARNTARSFGLGYLARVRHVVWPTVLPYLMTGLRLGAAVALILAVTAELVIGNPGLGREIALAQSGGATAPMYALVIATGLLGVLINVVFRAVERRALSWHPSVRAEVAS</sequence>
<dbReference type="PANTHER" id="PTHR30151">
    <property type="entry name" value="ALKANE SULFONATE ABC TRANSPORTER-RELATED, MEMBRANE SUBUNIT"/>
    <property type="match status" value="1"/>
</dbReference>
<dbReference type="InterPro" id="IPR035906">
    <property type="entry name" value="MetI-like_sf"/>
</dbReference>
<dbReference type="RefSeq" id="WP_188428069.1">
    <property type="nucleotide sequence ID" value="NZ_BAABKH010000010.1"/>
</dbReference>
<dbReference type="GO" id="GO:0055085">
    <property type="term" value="P:transmembrane transport"/>
    <property type="evidence" value="ECO:0007669"/>
    <property type="project" value="InterPro"/>
</dbReference>
<dbReference type="SUPFAM" id="SSF161098">
    <property type="entry name" value="MetI-like"/>
    <property type="match status" value="1"/>
</dbReference>
<keyword evidence="3" id="KW-1003">Cell membrane</keyword>
<feature type="transmembrane region" description="Helical" evidence="7">
    <location>
        <begin position="30"/>
        <end position="53"/>
    </location>
</feature>
<comment type="subcellular location">
    <subcellularLocation>
        <location evidence="1 7">Cell membrane</location>
        <topology evidence="1 7">Multi-pass membrane protein</topology>
    </subcellularLocation>
</comment>
<feature type="transmembrane region" description="Helical" evidence="7">
    <location>
        <begin position="196"/>
        <end position="222"/>
    </location>
</feature>
<keyword evidence="4 7" id="KW-0812">Transmembrane</keyword>
<dbReference type="CDD" id="cd06261">
    <property type="entry name" value="TM_PBP2"/>
    <property type="match status" value="1"/>
</dbReference>
<dbReference type="PANTHER" id="PTHR30151:SF0">
    <property type="entry name" value="ABC TRANSPORTER PERMEASE PROTEIN MJ0413-RELATED"/>
    <property type="match status" value="1"/>
</dbReference>
<keyword evidence="6 7" id="KW-0472">Membrane</keyword>
<feature type="domain" description="ABC transmembrane type-1" evidence="8">
    <location>
        <begin position="81"/>
        <end position="265"/>
    </location>
</feature>
<feature type="transmembrane region" description="Helical" evidence="7">
    <location>
        <begin position="88"/>
        <end position="110"/>
    </location>
</feature>
<comment type="caution">
    <text evidence="9">The sequence shown here is derived from an EMBL/GenBank/DDBJ whole genome shotgun (WGS) entry which is preliminary data.</text>
</comment>
<dbReference type="Proteomes" id="UP000605670">
    <property type="component" value="Unassembled WGS sequence"/>
</dbReference>
<reference evidence="9" key="2">
    <citation type="submission" date="2020-09" db="EMBL/GenBank/DDBJ databases">
        <authorList>
            <person name="Sun Q."/>
            <person name="Zhou Y."/>
        </authorList>
    </citation>
    <scope>NUCLEOTIDE SEQUENCE</scope>
    <source>
        <strain evidence="9">CGMCC 1.12160</strain>
    </source>
</reference>
<feature type="transmembrane region" description="Helical" evidence="7">
    <location>
        <begin position="122"/>
        <end position="141"/>
    </location>
</feature>
<accession>A0A917BH13</accession>
<evidence type="ECO:0000256" key="7">
    <source>
        <dbReference type="RuleBase" id="RU363032"/>
    </source>
</evidence>
<organism evidence="9 10">
    <name type="scientific">Ornithinimicrobium tianjinense</name>
    <dbReference type="NCBI Taxonomy" id="1195761"/>
    <lineage>
        <taxon>Bacteria</taxon>
        <taxon>Bacillati</taxon>
        <taxon>Actinomycetota</taxon>
        <taxon>Actinomycetes</taxon>
        <taxon>Micrococcales</taxon>
        <taxon>Ornithinimicrobiaceae</taxon>
        <taxon>Ornithinimicrobium</taxon>
    </lineage>
</organism>
<feature type="transmembrane region" description="Helical" evidence="7">
    <location>
        <begin position="242"/>
        <end position="261"/>
    </location>
</feature>
<dbReference type="AlphaFoldDB" id="A0A917BH13"/>
<evidence type="ECO:0000256" key="4">
    <source>
        <dbReference type="ARBA" id="ARBA00022692"/>
    </source>
</evidence>
<dbReference type="Pfam" id="PF00528">
    <property type="entry name" value="BPD_transp_1"/>
    <property type="match status" value="1"/>
</dbReference>
<evidence type="ECO:0000256" key="3">
    <source>
        <dbReference type="ARBA" id="ARBA00022475"/>
    </source>
</evidence>
<evidence type="ECO:0000256" key="6">
    <source>
        <dbReference type="ARBA" id="ARBA00023136"/>
    </source>
</evidence>
<dbReference type="EMBL" id="BMEM01000001">
    <property type="protein sequence ID" value="GGF40762.1"/>
    <property type="molecule type" value="Genomic_DNA"/>
</dbReference>
<keyword evidence="10" id="KW-1185">Reference proteome</keyword>
<keyword evidence="5 7" id="KW-1133">Transmembrane helix</keyword>
<protein>
    <submittedName>
        <fullName evidence="9">Nitrate ABC transporter permease</fullName>
    </submittedName>
</protein>
<dbReference type="PROSITE" id="PS50928">
    <property type="entry name" value="ABC_TM1"/>
    <property type="match status" value="1"/>
</dbReference>
<evidence type="ECO:0000259" key="8">
    <source>
        <dbReference type="PROSITE" id="PS50928"/>
    </source>
</evidence>
<name>A0A917BH13_9MICO</name>
<dbReference type="Gene3D" id="1.10.3720.10">
    <property type="entry name" value="MetI-like"/>
    <property type="match status" value="1"/>
</dbReference>
<dbReference type="GO" id="GO:0005886">
    <property type="term" value="C:plasma membrane"/>
    <property type="evidence" value="ECO:0007669"/>
    <property type="project" value="UniProtKB-SubCell"/>
</dbReference>
<feature type="transmembrane region" description="Helical" evidence="7">
    <location>
        <begin position="147"/>
        <end position="167"/>
    </location>
</feature>
<evidence type="ECO:0000256" key="5">
    <source>
        <dbReference type="ARBA" id="ARBA00022989"/>
    </source>
</evidence>
<reference evidence="9" key="1">
    <citation type="journal article" date="2014" name="Int. J. Syst. Evol. Microbiol.">
        <title>Complete genome sequence of Corynebacterium casei LMG S-19264T (=DSM 44701T), isolated from a smear-ripened cheese.</title>
        <authorList>
            <consortium name="US DOE Joint Genome Institute (JGI-PGF)"/>
            <person name="Walter F."/>
            <person name="Albersmeier A."/>
            <person name="Kalinowski J."/>
            <person name="Ruckert C."/>
        </authorList>
    </citation>
    <scope>NUCLEOTIDE SEQUENCE</scope>
    <source>
        <strain evidence="9">CGMCC 1.12160</strain>
    </source>
</reference>
<evidence type="ECO:0000313" key="10">
    <source>
        <dbReference type="Proteomes" id="UP000605670"/>
    </source>
</evidence>
<evidence type="ECO:0000313" key="9">
    <source>
        <dbReference type="EMBL" id="GGF40762.1"/>
    </source>
</evidence>